<dbReference type="InterPro" id="IPR002191">
    <property type="entry name" value="Bac_export_3"/>
</dbReference>
<dbReference type="InterPro" id="IPR006305">
    <property type="entry name" value="FliQ"/>
</dbReference>
<dbReference type="GO" id="GO:0009306">
    <property type="term" value="P:protein secretion"/>
    <property type="evidence" value="ECO:0007669"/>
    <property type="project" value="InterPro"/>
</dbReference>
<comment type="function">
    <text evidence="9">Role in flagellar biosynthesis.</text>
</comment>
<keyword evidence="5 9" id="KW-0812">Transmembrane</keyword>
<dbReference type="EMBL" id="VWPK01000024">
    <property type="protein sequence ID" value="KAA5611112.1"/>
    <property type="molecule type" value="Genomic_DNA"/>
</dbReference>
<feature type="transmembrane region" description="Helical" evidence="9">
    <location>
        <begin position="51"/>
        <end position="71"/>
    </location>
</feature>
<protein>
    <recommendedName>
        <fullName evidence="3 9">Flagellar biosynthetic protein FliQ</fullName>
    </recommendedName>
</protein>
<dbReference type="GO" id="GO:0044780">
    <property type="term" value="P:bacterial-type flagellum assembly"/>
    <property type="evidence" value="ECO:0007669"/>
    <property type="project" value="InterPro"/>
</dbReference>
<gene>
    <name evidence="9 10" type="primary">fliQ</name>
    <name evidence="10" type="ORF">F1189_16085</name>
</gene>
<dbReference type="AlphaFoldDB" id="A0A5M6ISA6"/>
<evidence type="ECO:0000313" key="11">
    <source>
        <dbReference type="Proteomes" id="UP000325255"/>
    </source>
</evidence>
<proteinExistence type="inferred from homology"/>
<evidence type="ECO:0000256" key="5">
    <source>
        <dbReference type="ARBA" id="ARBA00022692"/>
    </source>
</evidence>
<comment type="subcellular location">
    <subcellularLocation>
        <location evidence="1 9">Cell membrane</location>
        <topology evidence="1">Multi-pass membrane protein</topology>
    </subcellularLocation>
    <subcellularLocation>
        <location evidence="9">Bacterial flagellum basal body</location>
    </subcellularLocation>
</comment>
<evidence type="ECO:0000256" key="9">
    <source>
        <dbReference type="RuleBase" id="RU364090"/>
    </source>
</evidence>
<dbReference type="GO" id="GO:0005886">
    <property type="term" value="C:plasma membrane"/>
    <property type="evidence" value="ECO:0007669"/>
    <property type="project" value="UniProtKB-SubCell"/>
</dbReference>
<accession>A0A5M6ISA6</accession>
<keyword evidence="6 9" id="KW-1133">Transmembrane helix</keyword>
<comment type="similarity">
    <text evidence="2 9">Belongs to the FliQ/MopD/SpaQ family.</text>
</comment>
<keyword evidence="7 9" id="KW-0472">Membrane</keyword>
<dbReference type="PRINTS" id="PR00952">
    <property type="entry name" value="TYPE3IMQPROT"/>
</dbReference>
<evidence type="ECO:0000256" key="6">
    <source>
        <dbReference type="ARBA" id="ARBA00022989"/>
    </source>
</evidence>
<keyword evidence="8 9" id="KW-0975">Bacterial flagellum</keyword>
<dbReference type="GO" id="GO:0009425">
    <property type="term" value="C:bacterial-type flagellum basal body"/>
    <property type="evidence" value="ECO:0007669"/>
    <property type="project" value="UniProtKB-SubCell"/>
</dbReference>
<dbReference type="RefSeq" id="WP_150041851.1">
    <property type="nucleotide sequence ID" value="NZ_OW485601.1"/>
</dbReference>
<keyword evidence="10" id="KW-0966">Cell projection</keyword>
<feature type="transmembrane region" description="Helical" evidence="9">
    <location>
        <begin position="20"/>
        <end position="39"/>
    </location>
</feature>
<evidence type="ECO:0000313" key="10">
    <source>
        <dbReference type="EMBL" id="KAA5611112.1"/>
    </source>
</evidence>
<dbReference type="OrthoDB" id="9806440at2"/>
<evidence type="ECO:0000256" key="1">
    <source>
        <dbReference type="ARBA" id="ARBA00004651"/>
    </source>
</evidence>
<dbReference type="Proteomes" id="UP000325255">
    <property type="component" value="Unassembled WGS sequence"/>
</dbReference>
<dbReference type="Pfam" id="PF01313">
    <property type="entry name" value="Bac_export_3"/>
    <property type="match status" value="1"/>
</dbReference>
<dbReference type="NCBIfam" id="TIGR01402">
    <property type="entry name" value="fliQ"/>
    <property type="match status" value="1"/>
</dbReference>
<keyword evidence="11" id="KW-1185">Reference proteome</keyword>
<dbReference type="PANTHER" id="PTHR34040:SF2">
    <property type="entry name" value="FLAGELLAR BIOSYNTHETIC PROTEIN FLIQ"/>
    <property type="match status" value="1"/>
</dbReference>
<keyword evidence="4 9" id="KW-1003">Cell membrane</keyword>
<evidence type="ECO:0000256" key="2">
    <source>
        <dbReference type="ARBA" id="ARBA00006156"/>
    </source>
</evidence>
<evidence type="ECO:0000256" key="8">
    <source>
        <dbReference type="ARBA" id="ARBA00023143"/>
    </source>
</evidence>
<evidence type="ECO:0000256" key="7">
    <source>
        <dbReference type="ARBA" id="ARBA00023136"/>
    </source>
</evidence>
<organism evidence="10 11">
    <name type="scientific">Rhodovastum atsumiense</name>
    <dbReference type="NCBI Taxonomy" id="504468"/>
    <lineage>
        <taxon>Bacteria</taxon>
        <taxon>Pseudomonadati</taxon>
        <taxon>Pseudomonadota</taxon>
        <taxon>Alphaproteobacteria</taxon>
        <taxon>Acetobacterales</taxon>
        <taxon>Acetobacteraceae</taxon>
        <taxon>Rhodovastum</taxon>
    </lineage>
</organism>
<reference evidence="10 11" key="1">
    <citation type="submission" date="2019-09" db="EMBL/GenBank/DDBJ databases">
        <title>Genome sequence of Rhodovastum atsumiense, a diverse member of the Acetobacteraceae family of non-sulfur purple photosynthetic bacteria.</title>
        <authorList>
            <person name="Meyer T."/>
            <person name="Kyndt J."/>
        </authorList>
    </citation>
    <scope>NUCLEOTIDE SEQUENCE [LARGE SCALE GENOMIC DNA]</scope>
    <source>
        <strain evidence="10 11">DSM 21279</strain>
    </source>
</reference>
<dbReference type="PANTHER" id="PTHR34040">
    <property type="entry name" value="FLAGELLAR BIOSYNTHETIC PROTEIN FLIQ"/>
    <property type="match status" value="1"/>
</dbReference>
<keyword evidence="10" id="KW-0282">Flagellum</keyword>
<evidence type="ECO:0000256" key="4">
    <source>
        <dbReference type="ARBA" id="ARBA00022475"/>
    </source>
</evidence>
<evidence type="ECO:0000256" key="3">
    <source>
        <dbReference type="ARBA" id="ARBA00021718"/>
    </source>
</evidence>
<name>A0A5M6ISA6_9PROT</name>
<comment type="caution">
    <text evidence="10">The sequence shown here is derived from an EMBL/GenBank/DDBJ whole genome shotgun (WGS) entry which is preliminary data.</text>
</comment>
<dbReference type="PIRSF" id="PIRSF004669">
    <property type="entry name" value="FliQ"/>
    <property type="match status" value="1"/>
</dbReference>
<keyword evidence="10" id="KW-0969">Cilium</keyword>
<sequence>MQDGDLGLLLRDALLLILKLGGPPLAATLVVGLAVSLLQAVTQINEATLSFVPKALAIVATLLLTGGWMLGQLADFTRLLFDRLVASGG</sequence>